<evidence type="ECO:0000313" key="2">
    <source>
        <dbReference type="EMBL" id="RKR29919.1"/>
    </source>
</evidence>
<reference evidence="2 3" key="1">
    <citation type="submission" date="2018-10" db="EMBL/GenBank/DDBJ databases">
        <title>Genomic Encyclopedia of Type Strains, Phase IV (KMG-IV): sequencing the most valuable type-strain genomes for metagenomic binning, comparative biology and taxonomic classification.</title>
        <authorList>
            <person name="Goeker M."/>
        </authorList>
    </citation>
    <scope>NUCLEOTIDE SEQUENCE [LARGE SCALE GENOMIC DNA]</scope>
    <source>
        <strain evidence="2 3">DSM 25586</strain>
    </source>
</reference>
<dbReference type="AlphaFoldDB" id="A0A495FN01"/>
<sequence>MSVEPSSVPGHPQEHDSVDLASGAKRAAAAVGIRNQVARIIEAVLADAEPEHEHAREMLRRQLAVYPDQPERALAEHLAALKAATAPAEGTFEAINWVERDRAAGE</sequence>
<feature type="region of interest" description="Disordered" evidence="1">
    <location>
        <begin position="1"/>
        <end position="22"/>
    </location>
</feature>
<dbReference type="EMBL" id="RBIR01000001">
    <property type="protein sequence ID" value="RKR29919.1"/>
    <property type="molecule type" value="Genomic_DNA"/>
</dbReference>
<dbReference type="OrthoDB" id="4950471at2"/>
<dbReference type="Proteomes" id="UP000276055">
    <property type="component" value="Unassembled WGS sequence"/>
</dbReference>
<proteinExistence type="predicted"/>
<protein>
    <submittedName>
        <fullName evidence="2">Uncharacterized protein</fullName>
    </submittedName>
</protein>
<name>A0A495FN01_9MICC</name>
<gene>
    <name evidence="2" type="ORF">C8D78_0236</name>
</gene>
<comment type="caution">
    <text evidence="2">The sequence shown here is derived from an EMBL/GenBank/DDBJ whole genome shotgun (WGS) entry which is preliminary data.</text>
</comment>
<dbReference type="RefSeq" id="WP_120950057.1">
    <property type="nucleotide sequence ID" value="NZ_RBIR01000001.1"/>
</dbReference>
<organism evidence="2 3">
    <name type="scientific">Arthrobacter oryzae</name>
    <dbReference type="NCBI Taxonomy" id="409290"/>
    <lineage>
        <taxon>Bacteria</taxon>
        <taxon>Bacillati</taxon>
        <taxon>Actinomycetota</taxon>
        <taxon>Actinomycetes</taxon>
        <taxon>Micrococcales</taxon>
        <taxon>Micrococcaceae</taxon>
        <taxon>Arthrobacter</taxon>
    </lineage>
</organism>
<evidence type="ECO:0000313" key="3">
    <source>
        <dbReference type="Proteomes" id="UP000276055"/>
    </source>
</evidence>
<accession>A0A495FN01</accession>
<evidence type="ECO:0000256" key="1">
    <source>
        <dbReference type="SAM" id="MobiDB-lite"/>
    </source>
</evidence>